<keyword evidence="4" id="KW-1185">Reference proteome</keyword>
<dbReference type="Proteomes" id="UP000466586">
    <property type="component" value="Unassembled WGS sequence"/>
</dbReference>
<feature type="signal peptide" evidence="2">
    <location>
        <begin position="1"/>
        <end position="19"/>
    </location>
</feature>
<evidence type="ECO:0000256" key="2">
    <source>
        <dbReference type="SAM" id="SignalP"/>
    </source>
</evidence>
<proteinExistence type="predicted"/>
<keyword evidence="2" id="KW-0732">Signal</keyword>
<comment type="caution">
    <text evidence="3">The sequence shown here is derived from an EMBL/GenBank/DDBJ whole genome shotgun (WGS) entry which is preliminary data.</text>
</comment>
<dbReference type="EMBL" id="WVHT01000007">
    <property type="protein sequence ID" value="MXV52270.1"/>
    <property type="molecule type" value="Genomic_DNA"/>
</dbReference>
<dbReference type="RefSeq" id="WP_160845449.1">
    <property type="nucleotide sequence ID" value="NZ_WVHT01000007.1"/>
</dbReference>
<protein>
    <recommendedName>
        <fullName evidence="5">DUF3300 domain-containing protein</fullName>
    </recommendedName>
</protein>
<evidence type="ECO:0000313" key="4">
    <source>
        <dbReference type="Proteomes" id="UP000466586"/>
    </source>
</evidence>
<evidence type="ECO:0008006" key="5">
    <source>
        <dbReference type="Google" id="ProtNLM"/>
    </source>
</evidence>
<feature type="chain" id="PRO_5029687901" description="DUF3300 domain-containing protein" evidence="2">
    <location>
        <begin position="20"/>
        <end position="157"/>
    </location>
</feature>
<organism evidence="3 4">
    <name type="scientific">Hufsiella arboris</name>
    <dbReference type="NCBI Taxonomy" id="2695275"/>
    <lineage>
        <taxon>Bacteria</taxon>
        <taxon>Pseudomonadati</taxon>
        <taxon>Bacteroidota</taxon>
        <taxon>Sphingobacteriia</taxon>
        <taxon>Sphingobacteriales</taxon>
        <taxon>Sphingobacteriaceae</taxon>
        <taxon>Hufsiella</taxon>
    </lineage>
</organism>
<dbReference type="AlphaFoldDB" id="A0A7K1YCV6"/>
<feature type="compositionally biased region" description="Basic and acidic residues" evidence="1">
    <location>
        <begin position="131"/>
        <end position="157"/>
    </location>
</feature>
<evidence type="ECO:0000256" key="1">
    <source>
        <dbReference type="SAM" id="MobiDB-lite"/>
    </source>
</evidence>
<gene>
    <name evidence="3" type="ORF">GS399_14930</name>
</gene>
<evidence type="ECO:0000313" key="3">
    <source>
        <dbReference type="EMBL" id="MXV52270.1"/>
    </source>
</evidence>
<sequence>MKKLLIMSALVLSSFVYKAADAQIRINVNIGNQPEWGPYGYDRADYYYLPEIGAYYNVAQRNYTYQQGNRWVTKTSLPSRYKNYDLYRSYKVVINDRNPWINNNVYSSRYGSYRNRHDQRSIRDYNNNAKYARDNDRDQRRDNRWDGHDNRGKDRSR</sequence>
<feature type="region of interest" description="Disordered" evidence="1">
    <location>
        <begin position="117"/>
        <end position="157"/>
    </location>
</feature>
<name>A0A7K1YCV6_9SPHI</name>
<reference evidence="3 4" key="1">
    <citation type="submission" date="2019-11" db="EMBL/GenBank/DDBJ databases">
        <title>Pedobacter sp. HMF7647 Genome sequencing and assembly.</title>
        <authorList>
            <person name="Kang H."/>
            <person name="Kim H."/>
            <person name="Joh K."/>
        </authorList>
    </citation>
    <scope>NUCLEOTIDE SEQUENCE [LARGE SCALE GENOMIC DNA]</scope>
    <source>
        <strain evidence="3 4">HMF7647</strain>
    </source>
</reference>
<accession>A0A7K1YCV6</accession>